<accession>A0ABD4E9T6</accession>
<dbReference type="Proteomes" id="UP000057910">
    <property type="component" value="Unassembled WGS sequence"/>
</dbReference>
<evidence type="ECO:0000313" key="1">
    <source>
        <dbReference type="EMBL" id="KVN91182.1"/>
    </source>
</evidence>
<evidence type="ECO:0000313" key="2">
    <source>
        <dbReference type="Proteomes" id="UP000057910"/>
    </source>
</evidence>
<reference evidence="1 2" key="1">
    <citation type="submission" date="2015-11" db="EMBL/GenBank/DDBJ databases">
        <title>Expanding the genomic diversity of Burkholderia species for the development of highly accurate diagnostics.</title>
        <authorList>
            <person name="Sahl J."/>
            <person name="Keim P."/>
            <person name="Wagner D."/>
        </authorList>
    </citation>
    <scope>NUCLEOTIDE SEQUENCE [LARGE SCALE GENOMIC DNA]</scope>
    <source>
        <strain evidence="1 2">MSMB1585WGS</strain>
    </source>
</reference>
<gene>
    <name evidence="1" type="ORF">WJ68_35410</name>
</gene>
<evidence type="ECO:0008006" key="3">
    <source>
        <dbReference type="Google" id="ProtNLM"/>
    </source>
</evidence>
<sequence length="580" mass="63344">MEASITLIGTATPKLPRSGGLGAACTCARFFKDKKMKETAAHAADVSRDQQYDKLLATLNSSFAARTSGAQTRLYTTDADGLFDVYLNTLSASPEGRQHHTCNACRRFIERFGGLVTIGEDGAVESAIWAPDDTAAPDHPYYAPAIAQMRDSVERARVTGVFYTSESIWGVPRTGEWTHFSVTPGRHLIHKSRVQTAFQAMAEAREDYRTMITALQEFTLATVETAVTLLKTDSLYRSEKCLGVAEWLRDLIVSRDAAKNSRVKENLLWRAVATAAAGFAHPRSSMIGTLLEDISAGLPFEDVKAKFAAKMHPLLYQRPQVAPSAGTIRQAEKVVEQMGIAPSLERRFARLDELHSLWVPRTAPSTPSKGGVFGHLQPKDSKLADPPMIASVGGPITWEKFARVVLPEAESIEVYVPTGSANFAAYVTAQHADAPPILQWDREDRRNPVSWYLYVGGSMASKWGLVPGAWARVNAISAQPSSWHEPNDHHGAGVLFVIDGARDHRHEGAGNALFPECLKSELHGVRSVIEAYSRSASIAGVDEASACGLLLQKQSRCAPGHRVRVAAKGATLEYIIDRWD</sequence>
<organism evidence="1 2">
    <name type="scientific">Burkholderia ubonensis</name>
    <dbReference type="NCBI Taxonomy" id="101571"/>
    <lineage>
        <taxon>Bacteria</taxon>
        <taxon>Pseudomonadati</taxon>
        <taxon>Pseudomonadota</taxon>
        <taxon>Betaproteobacteria</taxon>
        <taxon>Burkholderiales</taxon>
        <taxon>Burkholderiaceae</taxon>
        <taxon>Burkholderia</taxon>
        <taxon>Burkholderia cepacia complex</taxon>
    </lineage>
</organism>
<protein>
    <recommendedName>
        <fullName evidence="3">N-acetyltransferase domain-containing protein</fullName>
    </recommendedName>
</protein>
<dbReference type="AlphaFoldDB" id="A0ABD4E9T6"/>
<name>A0ABD4E9T6_9BURK</name>
<dbReference type="EMBL" id="LPAD01000016">
    <property type="protein sequence ID" value="KVN91182.1"/>
    <property type="molecule type" value="Genomic_DNA"/>
</dbReference>
<comment type="caution">
    <text evidence="1">The sequence shown here is derived from an EMBL/GenBank/DDBJ whole genome shotgun (WGS) entry which is preliminary data.</text>
</comment>
<proteinExistence type="predicted"/>